<dbReference type="Proteomes" id="UP000324800">
    <property type="component" value="Unassembled WGS sequence"/>
</dbReference>
<feature type="non-terminal residue" evidence="1">
    <location>
        <position position="110"/>
    </location>
</feature>
<dbReference type="InterPro" id="IPR011989">
    <property type="entry name" value="ARM-like"/>
</dbReference>
<dbReference type="AlphaFoldDB" id="A0A5J4PSP4"/>
<name>A0A5J4PSP4_9EUKA</name>
<dbReference type="EMBL" id="SNRW01049068">
    <property type="protein sequence ID" value="KAA6311821.1"/>
    <property type="molecule type" value="Genomic_DNA"/>
</dbReference>
<reference evidence="1 2" key="1">
    <citation type="submission" date="2019-03" db="EMBL/GenBank/DDBJ databases">
        <title>Single cell metagenomics reveals metabolic interactions within the superorganism composed of flagellate Streblomastix strix and complex community of Bacteroidetes bacteria on its surface.</title>
        <authorList>
            <person name="Treitli S.C."/>
            <person name="Kolisko M."/>
            <person name="Husnik F."/>
            <person name="Keeling P."/>
            <person name="Hampl V."/>
        </authorList>
    </citation>
    <scope>NUCLEOTIDE SEQUENCE [LARGE SCALE GENOMIC DNA]</scope>
    <source>
        <strain evidence="1">ST1C</strain>
    </source>
</reference>
<dbReference type="InterPro" id="IPR016024">
    <property type="entry name" value="ARM-type_fold"/>
</dbReference>
<accession>A0A5J4PSP4</accession>
<protein>
    <submittedName>
        <fullName evidence="1">Uncharacterized protein</fullName>
    </submittedName>
</protein>
<gene>
    <name evidence="1" type="ORF">EZS28_056049</name>
</gene>
<evidence type="ECO:0000313" key="2">
    <source>
        <dbReference type="Proteomes" id="UP000324800"/>
    </source>
</evidence>
<evidence type="ECO:0000313" key="1">
    <source>
        <dbReference type="EMBL" id="KAA6311821.1"/>
    </source>
</evidence>
<proteinExistence type="predicted"/>
<organism evidence="1 2">
    <name type="scientific">Streblomastix strix</name>
    <dbReference type="NCBI Taxonomy" id="222440"/>
    <lineage>
        <taxon>Eukaryota</taxon>
        <taxon>Metamonada</taxon>
        <taxon>Preaxostyla</taxon>
        <taxon>Oxymonadida</taxon>
        <taxon>Streblomastigidae</taxon>
        <taxon>Streblomastix</taxon>
    </lineage>
</organism>
<sequence>MSKKLFETIRPPDTLDQPNENAKLEEVPLLINGLLSENSEIQSQITERLMAIALHNQDCGSSISQLYLNPLIFMLKSKDEKHSNVACEALSKLIRKSPNIQKALVENGFV</sequence>
<dbReference type="SUPFAM" id="SSF48371">
    <property type="entry name" value="ARM repeat"/>
    <property type="match status" value="1"/>
</dbReference>
<comment type="caution">
    <text evidence="1">The sequence shown here is derived from an EMBL/GenBank/DDBJ whole genome shotgun (WGS) entry which is preliminary data.</text>
</comment>
<dbReference type="Gene3D" id="1.25.10.10">
    <property type="entry name" value="Leucine-rich Repeat Variant"/>
    <property type="match status" value="1"/>
</dbReference>